<gene>
    <name evidence="7" type="ORF">FPE_LOCUS9246</name>
</gene>
<keyword evidence="2" id="KW-0805">Transcription regulation</keyword>
<dbReference type="GO" id="GO:0003700">
    <property type="term" value="F:DNA-binding transcription factor activity"/>
    <property type="evidence" value="ECO:0007669"/>
    <property type="project" value="InterPro"/>
</dbReference>
<name>A0AAD2DS90_9LAMI</name>
<keyword evidence="8" id="KW-1185">Reference proteome</keyword>
<dbReference type="PROSITE" id="PS50811">
    <property type="entry name" value="WRKY"/>
    <property type="match status" value="1"/>
</dbReference>
<dbReference type="InterPro" id="IPR003657">
    <property type="entry name" value="WRKY_dom"/>
</dbReference>
<accession>A0AAD2DS90</accession>
<dbReference type="InterPro" id="IPR036576">
    <property type="entry name" value="WRKY_dom_sf"/>
</dbReference>
<dbReference type="Proteomes" id="UP000834106">
    <property type="component" value="Chromosome 5"/>
</dbReference>
<evidence type="ECO:0000256" key="4">
    <source>
        <dbReference type="ARBA" id="ARBA00023163"/>
    </source>
</evidence>
<evidence type="ECO:0000313" key="8">
    <source>
        <dbReference type="Proteomes" id="UP000834106"/>
    </source>
</evidence>
<protein>
    <recommendedName>
        <fullName evidence="6">WRKY domain-containing protein</fullName>
    </recommendedName>
</protein>
<proteinExistence type="predicted"/>
<feature type="domain" description="WRKY" evidence="6">
    <location>
        <begin position="112"/>
        <end position="144"/>
    </location>
</feature>
<comment type="subcellular location">
    <subcellularLocation>
        <location evidence="1">Nucleus</location>
    </subcellularLocation>
</comment>
<evidence type="ECO:0000256" key="5">
    <source>
        <dbReference type="ARBA" id="ARBA00023242"/>
    </source>
</evidence>
<dbReference type="GO" id="GO:0043565">
    <property type="term" value="F:sequence-specific DNA binding"/>
    <property type="evidence" value="ECO:0007669"/>
    <property type="project" value="InterPro"/>
</dbReference>
<keyword evidence="3" id="KW-0238">DNA-binding</keyword>
<evidence type="ECO:0000256" key="1">
    <source>
        <dbReference type="ARBA" id="ARBA00004123"/>
    </source>
</evidence>
<reference evidence="7" key="1">
    <citation type="submission" date="2023-05" db="EMBL/GenBank/DDBJ databases">
        <authorList>
            <person name="Huff M."/>
        </authorList>
    </citation>
    <scope>NUCLEOTIDE SEQUENCE</scope>
</reference>
<sequence>MAEEEPPPPSRSPASVRPMILLWTQSSKHSSQLVTHGFFEGGGEFMFQQNRPDGLVVSEQIVMLTLRPRLSPASLLDSPEFFPHSLRKWAVLKLESKEGMTMNQNPCKEHKDDGYRWHQCGQEGDIRSPYLRRHYICASEGCKV</sequence>
<dbReference type="Gene3D" id="2.20.25.80">
    <property type="entry name" value="WRKY domain"/>
    <property type="match status" value="1"/>
</dbReference>
<dbReference type="SUPFAM" id="SSF118290">
    <property type="entry name" value="WRKY DNA-binding domain"/>
    <property type="match status" value="1"/>
</dbReference>
<evidence type="ECO:0000256" key="2">
    <source>
        <dbReference type="ARBA" id="ARBA00023015"/>
    </source>
</evidence>
<dbReference type="AlphaFoldDB" id="A0AAD2DS90"/>
<evidence type="ECO:0000256" key="3">
    <source>
        <dbReference type="ARBA" id="ARBA00023125"/>
    </source>
</evidence>
<keyword evidence="4" id="KW-0804">Transcription</keyword>
<evidence type="ECO:0000313" key="7">
    <source>
        <dbReference type="EMBL" id="CAI9761816.1"/>
    </source>
</evidence>
<keyword evidence="5" id="KW-0539">Nucleus</keyword>
<organism evidence="7 8">
    <name type="scientific">Fraxinus pennsylvanica</name>
    <dbReference type="NCBI Taxonomy" id="56036"/>
    <lineage>
        <taxon>Eukaryota</taxon>
        <taxon>Viridiplantae</taxon>
        <taxon>Streptophyta</taxon>
        <taxon>Embryophyta</taxon>
        <taxon>Tracheophyta</taxon>
        <taxon>Spermatophyta</taxon>
        <taxon>Magnoliopsida</taxon>
        <taxon>eudicotyledons</taxon>
        <taxon>Gunneridae</taxon>
        <taxon>Pentapetalae</taxon>
        <taxon>asterids</taxon>
        <taxon>lamiids</taxon>
        <taxon>Lamiales</taxon>
        <taxon>Oleaceae</taxon>
        <taxon>Oleeae</taxon>
        <taxon>Fraxinus</taxon>
    </lineage>
</organism>
<evidence type="ECO:0000259" key="6">
    <source>
        <dbReference type="PROSITE" id="PS50811"/>
    </source>
</evidence>
<dbReference type="EMBL" id="OU503040">
    <property type="protein sequence ID" value="CAI9761816.1"/>
    <property type="molecule type" value="Genomic_DNA"/>
</dbReference>
<dbReference type="GO" id="GO:0005634">
    <property type="term" value="C:nucleus"/>
    <property type="evidence" value="ECO:0007669"/>
    <property type="project" value="UniProtKB-SubCell"/>
</dbReference>